<dbReference type="EMBL" id="CP001287">
    <property type="protein sequence ID" value="ACK65388.1"/>
    <property type="molecule type" value="Genomic_DNA"/>
</dbReference>
<accession>B7K3P6</accession>
<protein>
    <submittedName>
        <fullName evidence="1">Uncharacterized protein</fullName>
    </submittedName>
</protein>
<dbReference type="eggNOG" id="ENOG5031MCC">
    <property type="taxonomic scope" value="Bacteria"/>
</dbReference>
<keyword evidence="2" id="KW-1185">Reference proteome</keyword>
<dbReference type="HOGENOM" id="CLU_141604_0_0_3"/>
<gene>
    <name evidence="1" type="ordered locus">PCC8801_1324</name>
</gene>
<dbReference type="Proteomes" id="UP000008204">
    <property type="component" value="Chromosome"/>
</dbReference>
<reference evidence="2" key="1">
    <citation type="journal article" date="2011" name="MBio">
        <title>Novel metabolic attributes of the genus Cyanothece, comprising a group of unicellular nitrogen-fixing Cyanobacteria.</title>
        <authorList>
            <person name="Bandyopadhyay A."/>
            <person name="Elvitigala T."/>
            <person name="Welsh E."/>
            <person name="Stockel J."/>
            <person name="Liberton M."/>
            <person name="Min H."/>
            <person name="Sherman L.A."/>
            <person name="Pakrasi H.B."/>
        </authorList>
    </citation>
    <scope>NUCLEOTIDE SEQUENCE [LARGE SCALE GENOMIC DNA]</scope>
    <source>
        <strain evidence="2">PCC 8801</strain>
    </source>
</reference>
<name>B7K3P6_RIPO1</name>
<proteinExistence type="predicted"/>
<organism evidence="1 2">
    <name type="scientific">Rippkaea orientalis (strain PCC 8801 / RF-1)</name>
    <name type="common">Cyanothece sp. (strain PCC 8801)</name>
    <dbReference type="NCBI Taxonomy" id="41431"/>
    <lineage>
        <taxon>Bacteria</taxon>
        <taxon>Bacillati</taxon>
        <taxon>Cyanobacteriota</taxon>
        <taxon>Cyanophyceae</taxon>
        <taxon>Oscillatoriophycideae</taxon>
        <taxon>Chroococcales</taxon>
        <taxon>Aphanothecaceae</taxon>
        <taxon>Rippkaea</taxon>
        <taxon>Rippkaea orientalis</taxon>
    </lineage>
</organism>
<dbReference type="RefSeq" id="WP_012594662.1">
    <property type="nucleotide sequence ID" value="NC_011726.1"/>
</dbReference>
<dbReference type="STRING" id="41431.PCC8801_1324"/>
<evidence type="ECO:0000313" key="1">
    <source>
        <dbReference type="EMBL" id="ACK65388.1"/>
    </source>
</evidence>
<evidence type="ECO:0000313" key="2">
    <source>
        <dbReference type="Proteomes" id="UP000008204"/>
    </source>
</evidence>
<dbReference type="AlphaFoldDB" id="B7K3P6"/>
<dbReference type="KEGG" id="cyp:PCC8801_1324"/>
<sequence>MNLEKQLEILTKEAPQYGVSSEVMEKAVIPVLKFFASQHQNTDYFVLQSRDRQWVVTTLQNREQPQLSKRVIYGFATRKDATSFQGIVNPNIVAVSLPITHLLFQMFALSQVDSLILMDIPNNTMDGMEIERANLENMIQQQLRRAKLELPSQFKGRKIPPNLA</sequence>
<dbReference type="OrthoDB" id="529355at2"/>